<protein>
    <submittedName>
        <fullName evidence="1">NAD(P)H-dependent oxidoreductase subunit E</fullName>
    </submittedName>
</protein>
<proteinExistence type="predicted"/>
<name>A0AB39QYG1_9ACTN</name>
<dbReference type="SUPFAM" id="SSF52833">
    <property type="entry name" value="Thioredoxin-like"/>
    <property type="match status" value="1"/>
</dbReference>
<dbReference type="EMBL" id="CP163441">
    <property type="protein sequence ID" value="XDQ47582.1"/>
    <property type="molecule type" value="Genomic_DNA"/>
</dbReference>
<organism evidence="1">
    <name type="scientific">Streptomyces sp. R39</name>
    <dbReference type="NCBI Taxonomy" id="3238631"/>
    <lineage>
        <taxon>Bacteria</taxon>
        <taxon>Bacillati</taxon>
        <taxon>Actinomycetota</taxon>
        <taxon>Actinomycetes</taxon>
        <taxon>Kitasatosporales</taxon>
        <taxon>Streptomycetaceae</taxon>
        <taxon>Streptomyces</taxon>
    </lineage>
</organism>
<dbReference type="AlphaFoldDB" id="A0AB39QYG1"/>
<accession>A0AB39QYG1</accession>
<evidence type="ECO:0000313" key="1">
    <source>
        <dbReference type="EMBL" id="XDQ47582.1"/>
    </source>
</evidence>
<dbReference type="InterPro" id="IPR036249">
    <property type="entry name" value="Thioredoxin-like_sf"/>
</dbReference>
<gene>
    <name evidence="1" type="ORF">AB5J52_37840</name>
</gene>
<sequence length="78" mass="7321">MANELGVAPGTCSPDGAVPVQEVRCLGCCCTGPAALDGDIPCAGPGLAAQLARGRRGGALGGVCGAAPEMGGCASHGL</sequence>
<reference evidence="1" key="1">
    <citation type="submission" date="2024-07" db="EMBL/GenBank/DDBJ databases">
        <authorList>
            <person name="Yu S.T."/>
        </authorList>
    </citation>
    <scope>NUCLEOTIDE SEQUENCE</scope>
    <source>
        <strain evidence="1">R39</strain>
    </source>
</reference>
<dbReference type="Pfam" id="PF01257">
    <property type="entry name" value="2Fe-2S_thioredx"/>
    <property type="match status" value="1"/>
</dbReference>
<dbReference type="RefSeq" id="WP_369226482.1">
    <property type="nucleotide sequence ID" value="NZ_CP163441.1"/>
</dbReference>